<dbReference type="InterPro" id="IPR053151">
    <property type="entry name" value="RNase_H-like"/>
</dbReference>
<dbReference type="AlphaFoldDB" id="A0A5N6NMX0"/>
<name>A0A5N6NMX0_9ASTR</name>
<reference evidence="1 2" key="1">
    <citation type="submission" date="2019-05" db="EMBL/GenBank/DDBJ databases">
        <title>Mikania micrantha, genome provides insights into the molecular mechanism of rapid growth.</title>
        <authorList>
            <person name="Liu B."/>
        </authorList>
    </citation>
    <scope>NUCLEOTIDE SEQUENCE [LARGE SCALE GENOMIC DNA]</scope>
    <source>
        <strain evidence="1">NLD-2019</strain>
        <tissue evidence="1">Leaf</tissue>
    </source>
</reference>
<organism evidence="1 2">
    <name type="scientific">Mikania micrantha</name>
    <name type="common">bitter vine</name>
    <dbReference type="NCBI Taxonomy" id="192012"/>
    <lineage>
        <taxon>Eukaryota</taxon>
        <taxon>Viridiplantae</taxon>
        <taxon>Streptophyta</taxon>
        <taxon>Embryophyta</taxon>
        <taxon>Tracheophyta</taxon>
        <taxon>Spermatophyta</taxon>
        <taxon>Magnoliopsida</taxon>
        <taxon>eudicotyledons</taxon>
        <taxon>Gunneridae</taxon>
        <taxon>Pentapetalae</taxon>
        <taxon>asterids</taxon>
        <taxon>campanulids</taxon>
        <taxon>Asterales</taxon>
        <taxon>Asteraceae</taxon>
        <taxon>Asteroideae</taxon>
        <taxon>Heliantheae alliance</taxon>
        <taxon>Eupatorieae</taxon>
        <taxon>Mikania</taxon>
    </lineage>
</organism>
<dbReference type="EMBL" id="SZYD01000010">
    <property type="protein sequence ID" value="KAD4982045.1"/>
    <property type="molecule type" value="Genomic_DNA"/>
</dbReference>
<sequence>MERKPYQTKPDILLGRSGRRTYVYHPDSENSVFQYQVSSFRLAKALRSLGTTRWKFQESNLSPSLLTEVYDEINSERSQTRVDFPPFSLGKKQKFLNSQESSIDVGRGPSSFPESARREDIPHLIDLYPGWRALSDLALRSSFPVLHDQTCIQALIIILPAIPKRGKWLKWIPHITGLKLNVDGSAIDLNSAVGGCIRDSAGFIFLAFSCNFGQGKNMEAEAKALLQGFS</sequence>
<proteinExistence type="predicted"/>
<evidence type="ECO:0008006" key="3">
    <source>
        <dbReference type="Google" id="ProtNLM"/>
    </source>
</evidence>
<comment type="caution">
    <text evidence="1">The sequence shown here is derived from an EMBL/GenBank/DDBJ whole genome shotgun (WGS) entry which is preliminary data.</text>
</comment>
<accession>A0A5N6NMX0</accession>
<evidence type="ECO:0000313" key="1">
    <source>
        <dbReference type="EMBL" id="KAD4982045.1"/>
    </source>
</evidence>
<dbReference type="PANTHER" id="PTHR47723:SF19">
    <property type="entry name" value="POLYNUCLEOTIDYL TRANSFERASE, RIBONUCLEASE H-LIKE SUPERFAMILY PROTEIN"/>
    <property type="match status" value="1"/>
</dbReference>
<keyword evidence="2" id="KW-1185">Reference proteome</keyword>
<dbReference type="Proteomes" id="UP000326396">
    <property type="component" value="Linkage Group LG18"/>
</dbReference>
<dbReference type="PANTHER" id="PTHR47723">
    <property type="entry name" value="OS05G0353850 PROTEIN"/>
    <property type="match status" value="1"/>
</dbReference>
<protein>
    <recommendedName>
        <fullName evidence="3">RNase H type-1 domain-containing protein</fullName>
    </recommendedName>
</protein>
<gene>
    <name evidence="1" type="ORF">E3N88_18716</name>
</gene>
<evidence type="ECO:0000313" key="2">
    <source>
        <dbReference type="Proteomes" id="UP000326396"/>
    </source>
</evidence>